<evidence type="ECO:0000313" key="2">
    <source>
        <dbReference type="Proteomes" id="UP000019089"/>
    </source>
</evidence>
<dbReference type="AlphaFoldDB" id="W0N2M8"/>
<organism evidence="1 2">
    <name type="scientific">Pseudomonas syringae CC1557</name>
    <dbReference type="NCBI Taxonomy" id="1357279"/>
    <lineage>
        <taxon>Bacteria</taxon>
        <taxon>Pseudomonadati</taxon>
        <taxon>Pseudomonadota</taxon>
        <taxon>Gammaproteobacteria</taxon>
        <taxon>Pseudomonadales</taxon>
        <taxon>Pseudomonadaceae</taxon>
        <taxon>Pseudomonas</taxon>
        <taxon>Pseudomonas syringae</taxon>
    </lineage>
</organism>
<sequence>MRTKAINDYLMNFSQIPKKDSAWLSGLVVKDFASKEKAPLADRPGGAFQDG</sequence>
<evidence type="ECO:0000313" key="1">
    <source>
        <dbReference type="EMBL" id="AHG43533.1"/>
    </source>
</evidence>
<protein>
    <submittedName>
        <fullName evidence="1">Uncharacterized protein</fullName>
    </submittedName>
</protein>
<dbReference type="HOGENOM" id="CLU_3102838_0_0_6"/>
<gene>
    <name evidence="1" type="ORF">N018_09130</name>
</gene>
<dbReference type="Proteomes" id="UP000019089">
    <property type="component" value="Chromosome"/>
</dbReference>
<proteinExistence type="predicted"/>
<accession>W0N2M8</accession>
<reference evidence="1 2" key="1">
    <citation type="submission" date="2013-12" db="EMBL/GenBank/DDBJ databases">
        <title>Interactions Between Genome Architecture and Virulence Genes in Pseudomonas syringae, strain CC1557 as a model.</title>
        <authorList>
            <person name="Baltrus D."/>
            <person name="Hockett K."/>
            <person name="Karlsrud E."/>
            <person name="Dougherty K."/>
            <person name="Nishimura M."/>
        </authorList>
    </citation>
    <scope>NUCLEOTIDE SEQUENCE [LARGE SCALE GENOMIC DNA]</scope>
    <source>
        <strain evidence="1 2">CC1557</strain>
    </source>
</reference>
<name>W0N2M8_PSESX</name>
<dbReference type="KEGG" id="psyr:N018_09130"/>
<dbReference type="EMBL" id="CP007014">
    <property type="protein sequence ID" value="AHG43533.1"/>
    <property type="molecule type" value="Genomic_DNA"/>
</dbReference>